<feature type="compositionally biased region" description="Polar residues" evidence="12">
    <location>
        <begin position="610"/>
        <end position="622"/>
    </location>
</feature>
<dbReference type="GO" id="GO:0005737">
    <property type="term" value="C:cytoplasm"/>
    <property type="evidence" value="ECO:0007669"/>
    <property type="project" value="UniProtKB-SubCell"/>
</dbReference>
<name>A0A498MLA3_LABRO</name>
<dbReference type="Pfam" id="PF00307">
    <property type="entry name" value="CH"/>
    <property type="match status" value="1"/>
</dbReference>
<feature type="compositionally biased region" description="Polar residues" evidence="12">
    <location>
        <begin position="563"/>
        <end position="572"/>
    </location>
</feature>
<dbReference type="Pfam" id="PF15780">
    <property type="entry name" value="ASH"/>
    <property type="match status" value="1"/>
</dbReference>
<dbReference type="Gene3D" id="2.60.40.10">
    <property type="entry name" value="Immunoglobulins"/>
    <property type="match status" value="1"/>
</dbReference>
<feature type="compositionally biased region" description="Polar residues" evidence="12">
    <location>
        <begin position="192"/>
        <end position="202"/>
    </location>
</feature>
<dbReference type="SMART" id="SM00015">
    <property type="entry name" value="IQ"/>
    <property type="match status" value="5"/>
</dbReference>
<dbReference type="FunFam" id="2.60.40.10:FF:001429">
    <property type="entry name" value="Abnormal spindle-like microcephaly-associated protein homolog"/>
    <property type="match status" value="1"/>
</dbReference>
<dbReference type="GO" id="GO:0000922">
    <property type="term" value="C:spindle pole"/>
    <property type="evidence" value="ECO:0007669"/>
    <property type="project" value="TreeGrafter"/>
</dbReference>
<dbReference type="CDD" id="cd23767">
    <property type="entry name" value="IQCD"/>
    <property type="match status" value="1"/>
</dbReference>
<keyword evidence="7" id="KW-0498">Mitosis</keyword>
<sequence>MSFKVAKAECLDFSPTFDSCSSDKPGKENNTSIPVLSLLQFSRSPFVSFGTIKLGSSKSVPLRIENPTEDATTTVIVDKIAASKGFSVDRTSFTIQPEDSIILTVTWTPVEEGGVRELLGFTANGIVKHQAILLGKAEATKKKKKTLWDSIKSKKGVPAPSKEKKVSSMPVKSANKTFHVSRQSQYRKERTSNPLSSLNQEPRSAYGSNAFRVNAPSSTPEMSKPAFVTEKFDDVHLQKNSPVVVLLPAEKLLDTPGNKDVPFSRKVECREITRVLNKTLSPASTPERFGNPLCFQSPLPVIGQFAQDQSREPEKPSLSVKDALDVIGSDLSHAVSPPNACSSFDFSDSLESEKPDRETSFKATSVISPPVEVAHPRLTYCVKPNKVIAVESNHDAFRLKALPFSTATVTKANKVGDVHVPDGSKKFPVNSTTVIKGKAEASESPGLRKKKTSRRRLLEKTLELSEPSNAESNTSSADSFSALPVISSDSSPDVALEPKFTSVQVTKEKPTSKLSPPEQILSSISPIRPQVLPSVSSSPSSGLELAAGNVSDKDQPGLYQDQFPVQSRTFVQSKKRKSDEFLRGHSEDKSNVQAKKSRAPAHAKEKSIQEKTFTSRSTSGQQRKAMAPPSSRKLTKPPPKKSSPKTTQKDGRSVKSLSSSSRKPARIVAVAQARLTFIKPTQTAIPRHPLPFAAKNMFYDERWIEKQERGFTWWMNYVLTPDDFKVATEVTKVNALSLTMGNDKFNIPKAPTKEEMSFRTYTARQRLNRLRRAACKLFTSESMVKAIQRLELEVEAKRLLVRKDRHLWKDIGHEEALSRFTLKKLILLVCFLDKAKESRLIEHDPCLFCMDAEFKSSKDLLLAFSRDFLSGEGILSRHLSHLGLAVSHVQTPLDEFNFAVKKLAVDLRCGIRLVRVMELFTLNWTLSRKLRIPAISRLQKVHNVDVALQVLKDKGVDLKDEHGANIDSRDIVDGHREKTLNLLWKIIFAFQVEVLLDENQLKEEISFLRKTWRTKQKLASLMANSGVAATRMKARQAFEHPSQKVTLLMDWVNAVCEFYSLKAENFTVSFSDGRILCYLIHHYHPGHLPAEGIQQRTTQTIECGYRGRVELNNSSSDSDCSFENLPTVQTESPSVDFRELLENERSNFQLVNTAVSYLGGVPAMINPEDMSNTIPNEKVVTCYLSFLCARLLDLRNETRAARVIQGAWRRYKLQKDIELLQQKNLAATKIQALVRKFILRRRMIRQNKAAIMLQTFWRGYVAREKLRVLKKEKELALQNAAATVIQVKEMACAARRLRFTAAVYHHLCAIRIQRAVRVHWALKSAKRKISSVLYIQALWRGHCSRKRHDTSKVISMRCRLREVNRRVKEEDKLCNKTTTALSYLLGLQNYAYILAALKHLETATRLSPECCERLVESGATHTIFTLIRSCNRSVPSMEIITLSIQVLLNLSKYNRTIDAVYDVDNSVETLLDLLQIYREKAGDKVADKGGSIFTKACFLLVLLVQDERRAMEVRKLSKTSDRIRSIYRLTLRKYKMDAERNKVKQKMNTSLNGSFLLQATPRKSKPVARFAPDWVLRRDKLKDIVDPLRAIQMLANALAIVP</sequence>
<dbReference type="PANTHER" id="PTHR22706:SF1">
    <property type="entry name" value="ASSEMBLY FACTOR FOR SPINDLE MICROTUBULES"/>
    <property type="match status" value="1"/>
</dbReference>
<comment type="subcellular location">
    <subcellularLocation>
        <location evidence="2">Cytoplasm</location>
    </subcellularLocation>
    <subcellularLocation>
        <location evidence="1">Nucleus</location>
    </subcellularLocation>
</comment>
<feature type="compositionally biased region" description="Basic residues" evidence="12">
    <location>
        <begin position="633"/>
        <end position="643"/>
    </location>
</feature>
<keyword evidence="15" id="KW-1185">Reference proteome</keyword>
<keyword evidence="3" id="KW-0963">Cytoplasm</keyword>
<evidence type="ECO:0000259" key="13">
    <source>
        <dbReference type="PROSITE" id="PS50021"/>
    </source>
</evidence>
<evidence type="ECO:0000256" key="6">
    <source>
        <dbReference type="ARBA" id="ARBA00022737"/>
    </source>
</evidence>
<evidence type="ECO:0000256" key="4">
    <source>
        <dbReference type="ARBA" id="ARBA00022553"/>
    </source>
</evidence>
<feature type="region of interest" description="Disordered" evidence="12">
    <location>
        <begin position="460"/>
        <end position="479"/>
    </location>
</feature>
<dbReference type="GO" id="GO:0005516">
    <property type="term" value="F:calmodulin binding"/>
    <property type="evidence" value="ECO:0007669"/>
    <property type="project" value="UniProtKB-KW"/>
</dbReference>
<feature type="region of interest" description="Disordered" evidence="12">
    <location>
        <begin position="150"/>
        <end position="222"/>
    </location>
</feature>
<dbReference type="Gene3D" id="1.20.5.190">
    <property type="match status" value="2"/>
</dbReference>
<dbReference type="InterPro" id="IPR016024">
    <property type="entry name" value="ARM-type_fold"/>
</dbReference>
<dbReference type="GO" id="GO:0051301">
    <property type="term" value="P:cell division"/>
    <property type="evidence" value="ECO:0007669"/>
    <property type="project" value="UniProtKB-KW"/>
</dbReference>
<dbReference type="InterPro" id="IPR036872">
    <property type="entry name" value="CH_dom_sf"/>
</dbReference>
<evidence type="ECO:0000256" key="3">
    <source>
        <dbReference type="ARBA" id="ARBA00022490"/>
    </source>
</evidence>
<evidence type="ECO:0000256" key="5">
    <source>
        <dbReference type="ARBA" id="ARBA00022618"/>
    </source>
</evidence>
<keyword evidence="9" id="KW-0175">Coiled coil</keyword>
<dbReference type="PROSITE" id="PS50021">
    <property type="entry name" value="CH"/>
    <property type="match status" value="2"/>
</dbReference>
<dbReference type="EMBL" id="QBIY01012603">
    <property type="protein sequence ID" value="RXN22168.1"/>
    <property type="molecule type" value="Genomic_DNA"/>
</dbReference>
<dbReference type="Pfam" id="PF00612">
    <property type="entry name" value="IQ"/>
    <property type="match status" value="3"/>
</dbReference>
<keyword evidence="5" id="KW-0132">Cell division</keyword>
<evidence type="ECO:0000256" key="8">
    <source>
        <dbReference type="ARBA" id="ARBA00022860"/>
    </source>
</evidence>
<dbReference type="InterPro" id="IPR031549">
    <property type="entry name" value="ASH"/>
</dbReference>
<accession>A0A498MLA3</accession>
<dbReference type="SMART" id="SM00033">
    <property type="entry name" value="CH"/>
    <property type="match status" value="2"/>
</dbReference>
<dbReference type="STRING" id="84645.A0A498MLA3"/>
<dbReference type="CDD" id="cd21223">
    <property type="entry name" value="CH_ASPM_rpt1"/>
    <property type="match status" value="1"/>
</dbReference>
<feature type="domain" description="Calponin-homology (CH)" evidence="13">
    <location>
        <begin position="1042"/>
        <end position="1192"/>
    </location>
</feature>
<dbReference type="FunFam" id="1.10.418.10:FF:000051">
    <property type="entry name" value="Abnormal spindle-like microcephaly-associated protein homolog"/>
    <property type="match status" value="1"/>
</dbReference>
<evidence type="ECO:0000256" key="1">
    <source>
        <dbReference type="ARBA" id="ARBA00004123"/>
    </source>
</evidence>
<gene>
    <name evidence="14" type="ORF">ROHU_023675</name>
</gene>
<comment type="caution">
    <text evidence="14">The sequence shown here is derived from an EMBL/GenBank/DDBJ whole genome shotgun (WGS) entry which is preliminary data.</text>
</comment>
<dbReference type="GO" id="GO:0051295">
    <property type="term" value="P:establishment of meiotic spindle localization"/>
    <property type="evidence" value="ECO:0007669"/>
    <property type="project" value="TreeGrafter"/>
</dbReference>
<dbReference type="InterPro" id="IPR013783">
    <property type="entry name" value="Ig-like_fold"/>
</dbReference>
<dbReference type="SUPFAM" id="SSF47576">
    <property type="entry name" value="Calponin-homology domain, CH-domain"/>
    <property type="match status" value="1"/>
</dbReference>
<evidence type="ECO:0000256" key="9">
    <source>
        <dbReference type="ARBA" id="ARBA00023054"/>
    </source>
</evidence>
<evidence type="ECO:0000256" key="11">
    <source>
        <dbReference type="ARBA" id="ARBA00023306"/>
    </source>
</evidence>
<dbReference type="CDD" id="cd21224">
    <property type="entry name" value="CH_ASPM_rpt2"/>
    <property type="match status" value="1"/>
</dbReference>
<feature type="region of interest" description="Disordered" evidence="12">
    <location>
        <begin position="501"/>
        <end position="665"/>
    </location>
</feature>
<dbReference type="Gene3D" id="1.10.418.10">
    <property type="entry name" value="Calponin-like domain"/>
    <property type="match status" value="2"/>
</dbReference>
<dbReference type="InterPro" id="IPR051185">
    <property type="entry name" value="ASPM"/>
</dbReference>
<dbReference type="SUPFAM" id="SSF48371">
    <property type="entry name" value="ARM repeat"/>
    <property type="match status" value="1"/>
</dbReference>
<dbReference type="Proteomes" id="UP000290572">
    <property type="component" value="Unassembled WGS sequence"/>
</dbReference>
<evidence type="ECO:0000313" key="15">
    <source>
        <dbReference type="Proteomes" id="UP000290572"/>
    </source>
</evidence>
<keyword evidence="8" id="KW-0112">Calmodulin-binding</keyword>
<feature type="compositionally biased region" description="Polar residues" evidence="12">
    <location>
        <begin position="467"/>
        <end position="479"/>
    </location>
</feature>
<feature type="compositionally biased region" description="Polar residues" evidence="12">
    <location>
        <begin position="174"/>
        <end position="184"/>
    </location>
</feature>
<keyword evidence="6" id="KW-0677">Repeat</keyword>
<evidence type="ECO:0000313" key="14">
    <source>
        <dbReference type="EMBL" id="RXN22168.1"/>
    </source>
</evidence>
<evidence type="ECO:0000256" key="7">
    <source>
        <dbReference type="ARBA" id="ARBA00022776"/>
    </source>
</evidence>
<organism evidence="14 15">
    <name type="scientific">Labeo rohita</name>
    <name type="common">Indian major carp</name>
    <name type="synonym">Cyprinus rohita</name>
    <dbReference type="NCBI Taxonomy" id="84645"/>
    <lineage>
        <taxon>Eukaryota</taxon>
        <taxon>Metazoa</taxon>
        <taxon>Chordata</taxon>
        <taxon>Craniata</taxon>
        <taxon>Vertebrata</taxon>
        <taxon>Euteleostomi</taxon>
        <taxon>Actinopterygii</taxon>
        <taxon>Neopterygii</taxon>
        <taxon>Teleostei</taxon>
        <taxon>Ostariophysi</taxon>
        <taxon>Cypriniformes</taxon>
        <taxon>Cyprinidae</taxon>
        <taxon>Labeoninae</taxon>
        <taxon>Labeonini</taxon>
        <taxon>Labeo</taxon>
    </lineage>
</organism>
<evidence type="ECO:0000256" key="12">
    <source>
        <dbReference type="SAM" id="MobiDB-lite"/>
    </source>
</evidence>
<dbReference type="GO" id="GO:0000278">
    <property type="term" value="P:mitotic cell cycle"/>
    <property type="evidence" value="ECO:0007669"/>
    <property type="project" value="TreeGrafter"/>
</dbReference>
<feature type="domain" description="Calponin-homology (CH)" evidence="13">
    <location>
        <begin position="855"/>
        <end position="991"/>
    </location>
</feature>
<dbReference type="InterPro" id="IPR000048">
    <property type="entry name" value="IQ_motif_EF-hand-BS"/>
</dbReference>
<dbReference type="InterPro" id="IPR001715">
    <property type="entry name" value="CH_dom"/>
</dbReference>
<dbReference type="PROSITE" id="PS50096">
    <property type="entry name" value="IQ"/>
    <property type="match status" value="3"/>
</dbReference>
<dbReference type="GO" id="GO:0007051">
    <property type="term" value="P:spindle organization"/>
    <property type="evidence" value="ECO:0007669"/>
    <property type="project" value="UniProtKB-ARBA"/>
</dbReference>
<keyword evidence="11" id="KW-0131">Cell cycle</keyword>
<proteinExistence type="predicted"/>
<dbReference type="PANTHER" id="PTHR22706">
    <property type="entry name" value="ASSEMBLY FACTOR FOR SPINDLE MICROTUBULES"/>
    <property type="match status" value="1"/>
</dbReference>
<dbReference type="GO" id="GO:0005634">
    <property type="term" value="C:nucleus"/>
    <property type="evidence" value="ECO:0007669"/>
    <property type="project" value="UniProtKB-SubCell"/>
</dbReference>
<keyword evidence="4" id="KW-0597">Phosphoprotein</keyword>
<reference evidence="14 15" key="1">
    <citation type="submission" date="2018-03" db="EMBL/GenBank/DDBJ databases">
        <title>Draft genome sequence of Rohu Carp (Labeo rohita).</title>
        <authorList>
            <person name="Das P."/>
            <person name="Kushwaha B."/>
            <person name="Joshi C.G."/>
            <person name="Kumar D."/>
            <person name="Nagpure N.S."/>
            <person name="Sahoo L."/>
            <person name="Das S.P."/>
            <person name="Bit A."/>
            <person name="Patnaik S."/>
            <person name="Meher P.K."/>
            <person name="Jayasankar P."/>
            <person name="Koringa P.G."/>
            <person name="Patel N.V."/>
            <person name="Hinsu A.T."/>
            <person name="Kumar R."/>
            <person name="Pandey M."/>
            <person name="Agarwal S."/>
            <person name="Srivastava S."/>
            <person name="Singh M."/>
            <person name="Iquebal M.A."/>
            <person name="Jaiswal S."/>
            <person name="Angadi U.B."/>
            <person name="Kumar N."/>
            <person name="Raza M."/>
            <person name="Shah T.M."/>
            <person name="Rai A."/>
            <person name="Jena J.K."/>
        </authorList>
    </citation>
    <scope>NUCLEOTIDE SEQUENCE [LARGE SCALE GENOMIC DNA]</scope>
    <source>
        <strain evidence="14">DASCIFA01</strain>
        <tissue evidence="14">Testis</tissue>
    </source>
</reference>
<protein>
    <submittedName>
        <fullName evidence="14">Abnormal spindle-like microcephaly-associated-like protein</fullName>
    </submittedName>
</protein>
<evidence type="ECO:0000256" key="10">
    <source>
        <dbReference type="ARBA" id="ARBA00023242"/>
    </source>
</evidence>
<feature type="compositionally biased region" description="Basic and acidic residues" evidence="12">
    <location>
        <begin position="577"/>
        <end position="590"/>
    </location>
</feature>
<keyword evidence="10" id="KW-0539">Nucleus</keyword>
<evidence type="ECO:0000256" key="2">
    <source>
        <dbReference type="ARBA" id="ARBA00004496"/>
    </source>
</evidence>